<dbReference type="InterPro" id="IPR017438">
    <property type="entry name" value="ATP-NAD_kinase_N"/>
</dbReference>
<evidence type="ECO:0000313" key="11">
    <source>
        <dbReference type="EMBL" id="BCB89168.1"/>
    </source>
</evidence>
<dbReference type="GO" id="GO:0005737">
    <property type="term" value="C:cytoplasm"/>
    <property type="evidence" value="ECO:0007669"/>
    <property type="project" value="UniProtKB-SubCell"/>
</dbReference>
<comment type="catalytic activity">
    <reaction evidence="8 9">
        <text>NAD(+) + ATP = ADP + NADP(+) + H(+)</text>
        <dbReference type="Rhea" id="RHEA:18629"/>
        <dbReference type="ChEBI" id="CHEBI:15378"/>
        <dbReference type="ChEBI" id="CHEBI:30616"/>
        <dbReference type="ChEBI" id="CHEBI:57540"/>
        <dbReference type="ChEBI" id="CHEBI:58349"/>
        <dbReference type="ChEBI" id="CHEBI:456216"/>
        <dbReference type="EC" id="2.7.1.23"/>
    </reaction>
</comment>
<dbReference type="Pfam" id="PF01513">
    <property type="entry name" value="NAD_kinase"/>
    <property type="match status" value="1"/>
</dbReference>
<evidence type="ECO:0000256" key="7">
    <source>
        <dbReference type="ARBA" id="ARBA00023027"/>
    </source>
</evidence>
<feature type="binding site" evidence="9">
    <location>
        <begin position="135"/>
        <end position="136"/>
    </location>
    <ligand>
        <name>NAD(+)</name>
        <dbReference type="ChEBI" id="CHEBI:57540"/>
    </ligand>
</feature>
<dbReference type="InterPro" id="IPR017437">
    <property type="entry name" value="ATP-NAD_kinase_PpnK-typ_C"/>
</dbReference>
<dbReference type="GO" id="GO:0006741">
    <property type="term" value="P:NADP+ biosynthetic process"/>
    <property type="evidence" value="ECO:0007669"/>
    <property type="project" value="UniProtKB-UniRule"/>
</dbReference>
<keyword evidence="12" id="KW-1185">Reference proteome</keyword>
<dbReference type="FunFam" id="2.60.200.30:FF:000007">
    <property type="entry name" value="NAD kinase"/>
    <property type="match status" value="1"/>
</dbReference>
<evidence type="ECO:0000256" key="2">
    <source>
        <dbReference type="ARBA" id="ARBA00022679"/>
    </source>
</evidence>
<keyword evidence="1 9" id="KW-0963">Cytoplasm</keyword>
<dbReference type="Pfam" id="PF20143">
    <property type="entry name" value="NAD_kinase_C"/>
    <property type="match status" value="1"/>
</dbReference>
<dbReference type="GO" id="GO:0005524">
    <property type="term" value="F:ATP binding"/>
    <property type="evidence" value="ECO:0007669"/>
    <property type="project" value="UniProtKB-KW"/>
</dbReference>
<evidence type="ECO:0000256" key="9">
    <source>
        <dbReference type="HAMAP-Rule" id="MF_00361"/>
    </source>
</evidence>
<comment type="caution">
    <text evidence="9">Lacks conserved residue(s) required for the propagation of feature annotation.</text>
</comment>
<comment type="cofactor">
    <cofactor evidence="9">
        <name>a divalent metal cation</name>
        <dbReference type="ChEBI" id="CHEBI:60240"/>
    </cofactor>
</comment>
<feature type="compositionally biased region" description="Basic and acidic residues" evidence="10">
    <location>
        <begin position="1"/>
        <end position="14"/>
    </location>
</feature>
<feature type="binding site" evidence="9">
    <location>
        <begin position="209"/>
        <end position="210"/>
    </location>
    <ligand>
        <name>NAD(+)</name>
        <dbReference type="ChEBI" id="CHEBI:57540"/>
    </ligand>
</feature>
<feature type="active site" description="Proton acceptor" evidence="9">
    <location>
        <position position="135"/>
    </location>
</feature>
<dbReference type="InterPro" id="IPR016064">
    <property type="entry name" value="NAD/diacylglycerol_kinase_sf"/>
</dbReference>
<proteinExistence type="inferred from homology"/>
<feature type="binding site" evidence="9">
    <location>
        <position position="239"/>
    </location>
    <ligand>
        <name>NAD(+)</name>
        <dbReference type="ChEBI" id="CHEBI:57540"/>
    </ligand>
</feature>
<dbReference type="GO" id="GO:0019674">
    <property type="term" value="P:NAD+ metabolic process"/>
    <property type="evidence" value="ECO:0007669"/>
    <property type="project" value="InterPro"/>
</dbReference>
<dbReference type="SUPFAM" id="SSF111331">
    <property type="entry name" value="NAD kinase/diacylglycerol kinase-like"/>
    <property type="match status" value="1"/>
</dbReference>
<gene>
    <name evidence="11" type="primary">nadK2</name>
    <name evidence="9" type="synonym">nadK</name>
    <name evidence="11" type="ORF">Psuf_064810</name>
</gene>
<name>A0A6F8YTA9_9ACTN</name>
<dbReference type="GO" id="GO:0046872">
    <property type="term" value="F:metal ion binding"/>
    <property type="evidence" value="ECO:0007669"/>
    <property type="project" value="UniProtKB-UniRule"/>
</dbReference>
<accession>A0A6F8YTA9</accession>
<reference evidence="11 12" key="1">
    <citation type="submission" date="2020-03" db="EMBL/GenBank/DDBJ databases">
        <title>Whole genome shotgun sequence of Phytohabitans suffuscus NBRC 105367.</title>
        <authorList>
            <person name="Komaki H."/>
            <person name="Tamura T."/>
        </authorList>
    </citation>
    <scope>NUCLEOTIDE SEQUENCE [LARGE SCALE GENOMIC DNA]</scope>
    <source>
        <strain evidence="11 12">NBRC 105367</strain>
    </source>
</reference>
<dbReference type="EMBL" id="AP022871">
    <property type="protein sequence ID" value="BCB89168.1"/>
    <property type="molecule type" value="Genomic_DNA"/>
</dbReference>
<evidence type="ECO:0000256" key="8">
    <source>
        <dbReference type="ARBA" id="ARBA00047925"/>
    </source>
</evidence>
<evidence type="ECO:0000256" key="3">
    <source>
        <dbReference type="ARBA" id="ARBA00022741"/>
    </source>
</evidence>
<dbReference type="GO" id="GO:0003951">
    <property type="term" value="F:NAD+ kinase activity"/>
    <property type="evidence" value="ECO:0007669"/>
    <property type="project" value="UniProtKB-UniRule"/>
</dbReference>
<keyword evidence="5 9" id="KW-0067">ATP-binding</keyword>
<comment type="function">
    <text evidence="9">Involved in the regulation of the intracellular balance of NAD and NADP, and is a key enzyme in the biosynthesis of NADP. Catalyzes specifically the phosphorylation on 2'-hydroxyl of the adenosine moiety of NAD to yield NADP.</text>
</comment>
<organism evidence="11 12">
    <name type="scientific">Phytohabitans suffuscus</name>
    <dbReference type="NCBI Taxonomy" id="624315"/>
    <lineage>
        <taxon>Bacteria</taxon>
        <taxon>Bacillati</taxon>
        <taxon>Actinomycetota</taxon>
        <taxon>Actinomycetes</taxon>
        <taxon>Micromonosporales</taxon>
        <taxon>Micromonosporaceae</taxon>
    </lineage>
</organism>
<feature type="binding site" evidence="9">
    <location>
        <position position="220"/>
    </location>
    <ligand>
        <name>NAD(+)</name>
        <dbReference type="ChEBI" id="CHEBI:57540"/>
    </ligand>
</feature>
<keyword evidence="3 9" id="KW-0547">Nucleotide-binding</keyword>
<dbReference type="PANTHER" id="PTHR20275">
    <property type="entry name" value="NAD KINASE"/>
    <property type="match status" value="1"/>
</dbReference>
<comment type="similarity">
    <text evidence="9">Belongs to the NAD kinase family.</text>
</comment>
<dbReference type="InterPro" id="IPR002504">
    <property type="entry name" value="NADK"/>
</dbReference>
<dbReference type="Gene3D" id="2.60.200.30">
    <property type="entry name" value="Probable inorganic polyphosphate/atp-NAD kinase, domain 2"/>
    <property type="match status" value="1"/>
</dbReference>
<dbReference type="AlphaFoldDB" id="A0A6F8YTA9"/>
<protein>
    <recommendedName>
        <fullName evidence="9">NAD kinase</fullName>
        <ecNumber evidence="9">2.7.1.23</ecNumber>
    </recommendedName>
    <alternativeName>
        <fullName evidence="9">ATP-dependent NAD kinase</fullName>
    </alternativeName>
</protein>
<keyword evidence="6 9" id="KW-0521">NADP</keyword>
<keyword evidence="7 9" id="KW-0520">NAD</keyword>
<comment type="subcellular location">
    <subcellularLocation>
        <location evidence="9">Cytoplasm</location>
    </subcellularLocation>
</comment>
<evidence type="ECO:0000256" key="1">
    <source>
        <dbReference type="ARBA" id="ARBA00022490"/>
    </source>
</evidence>
<evidence type="ECO:0000256" key="6">
    <source>
        <dbReference type="ARBA" id="ARBA00022857"/>
    </source>
</evidence>
<dbReference type="EC" id="2.7.1.23" evidence="9"/>
<dbReference type="NCBIfam" id="NF002892">
    <property type="entry name" value="PRK03372.1"/>
    <property type="match status" value="1"/>
</dbReference>
<evidence type="ECO:0000256" key="5">
    <source>
        <dbReference type="ARBA" id="ARBA00022840"/>
    </source>
</evidence>
<keyword evidence="2 9" id="KW-0808">Transferase</keyword>
<dbReference type="HAMAP" id="MF_00361">
    <property type="entry name" value="NAD_kinase"/>
    <property type="match status" value="1"/>
</dbReference>
<dbReference type="Proteomes" id="UP000503011">
    <property type="component" value="Chromosome"/>
</dbReference>
<dbReference type="KEGG" id="psuu:Psuf_064810"/>
<evidence type="ECO:0000313" key="12">
    <source>
        <dbReference type="Proteomes" id="UP000503011"/>
    </source>
</evidence>
<evidence type="ECO:0000256" key="10">
    <source>
        <dbReference type="SAM" id="MobiDB-lite"/>
    </source>
</evidence>
<dbReference type="Gene3D" id="3.40.50.10330">
    <property type="entry name" value="Probable inorganic polyphosphate/atp-NAD kinase, domain 1"/>
    <property type="match status" value="1"/>
</dbReference>
<dbReference type="PANTHER" id="PTHR20275:SF0">
    <property type="entry name" value="NAD KINASE"/>
    <property type="match status" value="1"/>
</dbReference>
<feature type="binding site" evidence="9">
    <location>
        <position position="140"/>
    </location>
    <ligand>
        <name>NAD(+)</name>
        <dbReference type="ChEBI" id="CHEBI:57540"/>
    </ligand>
</feature>
<feature type="binding site" evidence="9">
    <location>
        <begin position="250"/>
        <end position="255"/>
    </location>
    <ligand>
        <name>NAD(+)</name>
        <dbReference type="ChEBI" id="CHEBI:57540"/>
    </ligand>
</feature>
<feature type="region of interest" description="Disordered" evidence="10">
    <location>
        <begin position="1"/>
        <end position="63"/>
    </location>
</feature>
<keyword evidence="4 9" id="KW-0418">Kinase</keyword>
<reference evidence="11 12" key="2">
    <citation type="submission" date="2020-03" db="EMBL/GenBank/DDBJ databases">
        <authorList>
            <person name="Ichikawa N."/>
            <person name="Kimura A."/>
            <person name="Kitahashi Y."/>
            <person name="Uohara A."/>
        </authorList>
    </citation>
    <scope>NUCLEOTIDE SEQUENCE [LARGE SCALE GENOMIC DNA]</scope>
    <source>
        <strain evidence="11 12">NBRC 105367</strain>
    </source>
</reference>
<dbReference type="GO" id="GO:0051287">
    <property type="term" value="F:NAD binding"/>
    <property type="evidence" value="ECO:0007669"/>
    <property type="project" value="UniProtKB-ARBA"/>
</dbReference>
<sequence>MSGSREATDGDHGGGRAPSDGAWQAQGGSREATGGDYGGGRAPSDGAWQAEGGSREATGEGAWQPLHRSALLVTHTGRQDSTQHARAVAADLIAAGFEVRVVAEEAADLDLPEVKPVSGLAAADGVEIVFALGGDGTFLRAAELARPGAAPLLGINLGKVGFLAEAEIRDLDQAVRDVVARTYTVESRLTLDVVAEVDGEPIGESWALNEVSVEKGQRAHMLEVLVDVDGRPLSRYGCDGVICATPTGSTAYAFSAGGPVVWPEVEALLLVPISAHALFSRPLVTAPTSTFVITVDPYTSFATLCCDGRRVFDLPPGARVTVRRGVLPVRIVRLRHEPFTDRLVAKFELPVEGWRGTRR</sequence>
<evidence type="ECO:0000256" key="4">
    <source>
        <dbReference type="ARBA" id="ARBA00022777"/>
    </source>
</evidence>